<reference evidence="3" key="1">
    <citation type="submission" date="2022-04" db="EMBL/GenBank/DDBJ databases">
        <title>Shinella lacus sp. nov., a novel member of the genus Shinella from water.</title>
        <authorList>
            <person name="Deng Y."/>
        </authorList>
    </citation>
    <scope>NUCLEOTIDE SEQUENCE</scope>
    <source>
        <strain evidence="3">JCM 31239</strain>
    </source>
</reference>
<sequence length="401" mass="44502">METTRPAKEKKKATRLWLIVHSWLALPLWVLIFFVCLTGTIATVSQEIVWLAKPEVRANRPTPDAVPLGYDAILAAVEKAEPGVAVSFISRPVKSIFALDVFVSYPDGRTRSLFVNPYTGAIQGVGGVFDFRYFMRALHGWLLVPFVGATSWGWYLVSALSIPMLGSLVTGLVVYKKFWRGYLNPRLRLRNGARIFWGDFHRLAGIWSVPFIAIMAVTAGWFLIQHILADNNITVSTAGVPPVVAREDVPAEGGAKAPWISLDRAGQLVREKFPDLSPDFVALPSNAFSHIVVGGRGAYPLIFETANVNPYNGEVEWTRRVSDRSALELVTESMRPLHTGDFAGLWLKLVYFLFGLLLTMMVFSGMMIWLKRTALATAKLVRDINAERALPSVEGVREAAE</sequence>
<dbReference type="PANTHER" id="PTHR34219">
    <property type="entry name" value="IRON-REGULATED INNER MEMBRANE PROTEIN-RELATED"/>
    <property type="match status" value="1"/>
</dbReference>
<dbReference type="InterPro" id="IPR005625">
    <property type="entry name" value="PepSY-ass_TM"/>
</dbReference>
<keyword evidence="4" id="KW-1185">Reference proteome</keyword>
<keyword evidence="1" id="KW-0472">Membrane</keyword>
<feature type="transmembrane region" description="Helical" evidence="1">
    <location>
        <begin position="196"/>
        <end position="224"/>
    </location>
</feature>
<dbReference type="Pfam" id="PF03413">
    <property type="entry name" value="PepSY"/>
    <property type="match status" value="1"/>
</dbReference>
<feature type="domain" description="PepSY" evidence="2">
    <location>
        <begin position="68"/>
        <end position="125"/>
    </location>
</feature>
<evidence type="ECO:0000313" key="4">
    <source>
        <dbReference type="Proteomes" id="UP001177080"/>
    </source>
</evidence>
<comment type="caution">
    <text evidence="3">The sequence shown here is derived from an EMBL/GenBank/DDBJ whole genome shotgun (WGS) entry which is preliminary data.</text>
</comment>
<keyword evidence="1" id="KW-0812">Transmembrane</keyword>
<dbReference type="PANTHER" id="PTHR34219:SF8">
    <property type="entry name" value="PEPSY DOMAIN-CONTAINING PROTEIN"/>
    <property type="match status" value="1"/>
</dbReference>
<evidence type="ECO:0000256" key="1">
    <source>
        <dbReference type="SAM" id="Phobius"/>
    </source>
</evidence>
<feature type="transmembrane region" description="Helical" evidence="1">
    <location>
        <begin position="349"/>
        <end position="370"/>
    </location>
</feature>
<evidence type="ECO:0000259" key="2">
    <source>
        <dbReference type="Pfam" id="PF03413"/>
    </source>
</evidence>
<feature type="transmembrane region" description="Helical" evidence="1">
    <location>
        <begin position="152"/>
        <end position="175"/>
    </location>
</feature>
<feature type="transmembrane region" description="Helical" evidence="1">
    <location>
        <begin position="16"/>
        <end position="42"/>
    </location>
</feature>
<dbReference type="Pfam" id="PF03929">
    <property type="entry name" value="PepSY_TM"/>
    <property type="match status" value="1"/>
</dbReference>
<dbReference type="Proteomes" id="UP001177080">
    <property type="component" value="Unassembled WGS sequence"/>
</dbReference>
<name>A0ABT8XNR4_9HYPH</name>
<dbReference type="RefSeq" id="WP_244762729.1">
    <property type="nucleotide sequence ID" value="NZ_JALJCJ010000006.1"/>
</dbReference>
<accession>A0ABT8XNR4</accession>
<protein>
    <submittedName>
        <fullName evidence="3">PepSY domain-containing protein</fullName>
    </submittedName>
</protein>
<evidence type="ECO:0000313" key="3">
    <source>
        <dbReference type="EMBL" id="MDO6124805.1"/>
    </source>
</evidence>
<dbReference type="EMBL" id="WHSC02000016">
    <property type="protein sequence ID" value="MDO6124805.1"/>
    <property type="molecule type" value="Genomic_DNA"/>
</dbReference>
<keyword evidence="1" id="KW-1133">Transmembrane helix</keyword>
<proteinExistence type="predicted"/>
<dbReference type="InterPro" id="IPR025711">
    <property type="entry name" value="PepSY"/>
</dbReference>
<gene>
    <name evidence="3" type="ORF">GB928_026840</name>
</gene>
<organism evidence="3 4">
    <name type="scientific">Shinella curvata</name>
    <dbReference type="NCBI Taxonomy" id="1817964"/>
    <lineage>
        <taxon>Bacteria</taxon>
        <taxon>Pseudomonadati</taxon>
        <taxon>Pseudomonadota</taxon>
        <taxon>Alphaproteobacteria</taxon>
        <taxon>Hyphomicrobiales</taxon>
        <taxon>Rhizobiaceae</taxon>
        <taxon>Shinella</taxon>
    </lineage>
</organism>